<dbReference type="RefSeq" id="XP_004836843.1">
    <property type="nucleotide sequence ID" value="XM_004836786.2"/>
</dbReference>
<proteinExistence type="predicted"/>
<dbReference type="GeneID" id="101706784"/>
<feature type="compositionally biased region" description="Basic residues" evidence="1">
    <location>
        <begin position="251"/>
        <end position="263"/>
    </location>
</feature>
<accession>A0AAX6NTX5</accession>
<keyword evidence="2" id="KW-1185">Reference proteome</keyword>
<evidence type="ECO:0000256" key="1">
    <source>
        <dbReference type="SAM" id="MobiDB-lite"/>
    </source>
</evidence>
<reference evidence="3" key="1">
    <citation type="submission" date="2025-08" db="UniProtKB">
        <authorList>
            <consortium name="RefSeq"/>
        </authorList>
    </citation>
    <scope>IDENTIFICATION</scope>
</reference>
<dbReference type="Proteomes" id="UP000694906">
    <property type="component" value="Unplaced"/>
</dbReference>
<organism evidence="2 3">
    <name type="scientific">Heterocephalus glaber</name>
    <name type="common">Naked mole rat</name>
    <dbReference type="NCBI Taxonomy" id="10181"/>
    <lineage>
        <taxon>Eukaryota</taxon>
        <taxon>Metazoa</taxon>
        <taxon>Chordata</taxon>
        <taxon>Craniata</taxon>
        <taxon>Vertebrata</taxon>
        <taxon>Euteleostomi</taxon>
        <taxon>Mammalia</taxon>
        <taxon>Eutheria</taxon>
        <taxon>Euarchontoglires</taxon>
        <taxon>Glires</taxon>
        <taxon>Rodentia</taxon>
        <taxon>Hystricomorpha</taxon>
        <taxon>Bathyergidae</taxon>
        <taxon>Heterocephalus</taxon>
    </lineage>
</organism>
<gene>
    <name evidence="3" type="primary">LOC101706784</name>
</gene>
<evidence type="ECO:0000313" key="3">
    <source>
        <dbReference type="RefSeq" id="XP_004836843.1"/>
    </source>
</evidence>
<evidence type="ECO:0000313" key="2">
    <source>
        <dbReference type="Proteomes" id="UP000694906"/>
    </source>
</evidence>
<protein>
    <submittedName>
        <fullName evidence="3">Uncharacterized protein LOC101706784</fullName>
    </submittedName>
</protein>
<feature type="region of interest" description="Disordered" evidence="1">
    <location>
        <begin position="149"/>
        <end position="270"/>
    </location>
</feature>
<dbReference type="KEGG" id="hgl:101706784"/>
<name>A0AAX6NTX5_HETGA</name>
<dbReference type="AlphaFoldDB" id="A0AAX6NTX5"/>
<feature type="region of interest" description="Disordered" evidence="1">
    <location>
        <begin position="1"/>
        <end position="94"/>
    </location>
</feature>
<sequence>MGGFLGTGFPRLPAPVGTSRAPRPGTLEARPSPPPAAATSALPVRFPETPRFPCGLRFCKKPKPKPRPSGAASRDPAALSRGAVERSGSDLTGPRLQLGRRLAVYWPHGVRSVGAQERLQRAAPCPPRVASFAAAACLGRRGVWRPARGHTACSWRPRTPWPQREAGRPGHPQVSLGPGPQLGSAALPPARSGPAPHLGRSGEVEAGHQGLRPSSPDAPNSSRVGARAPPGGEGTKPGRRGAERPEQGLGRRARPRHLPRPRHPPGGWGA</sequence>